<organism evidence="1 2">
    <name type="scientific">Linum tenue</name>
    <dbReference type="NCBI Taxonomy" id="586396"/>
    <lineage>
        <taxon>Eukaryota</taxon>
        <taxon>Viridiplantae</taxon>
        <taxon>Streptophyta</taxon>
        <taxon>Embryophyta</taxon>
        <taxon>Tracheophyta</taxon>
        <taxon>Spermatophyta</taxon>
        <taxon>Magnoliopsida</taxon>
        <taxon>eudicotyledons</taxon>
        <taxon>Gunneridae</taxon>
        <taxon>Pentapetalae</taxon>
        <taxon>rosids</taxon>
        <taxon>fabids</taxon>
        <taxon>Malpighiales</taxon>
        <taxon>Linaceae</taxon>
        <taxon>Linum</taxon>
    </lineage>
</organism>
<keyword evidence="2" id="KW-1185">Reference proteome</keyword>
<proteinExistence type="predicted"/>
<protein>
    <submittedName>
        <fullName evidence="1">Uncharacterized protein</fullName>
    </submittedName>
</protein>
<evidence type="ECO:0000313" key="2">
    <source>
        <dbReference type="Proteomes" id="UP001154282"/>
    </source>
</evidence>
<comment type="caution">
    <text evidence="1">The sequence shown here is derived from an EMBL/GenBank/DDBJ whole genome shotgun (WGS) entry which is preliminary data.</text>
</comment>
<accession>A0AAV0I0E4</accession>
<dbReference type="EMBL" id="CAMGYJ010000003">
    <property type="protein sequence ID" value="CAI0390382.1"/>
    <property type="molecule type" value="Genomic_DNA"/>
</dbReference>
<sequence>MPPRESSTSTTILKQDMYTETSRAPTFCSMIAFEPRYIYYIEPCKLYIGVSRYKLNLYNNVEDTSSVCAMN</sequence>
<gene>
    <name evidence="1" type="ORF">LITE_LOCUS6705</name>
</gene>
<dbReference type="Proteomes" id="UP001154282">
    <property type="component" value="Unassembled WGS sequence"/>
</dbReference>
<dbReference type="AlphaFoldDB" id="A0AAV0I0E4"/>
<name>A0AAV0I0E4_9ROSI</name>
<evidence type="ECO:0000313" key="1">
    <source>
        <dbReference type="EMBL" id="CAI0390382.1"/>
    </source>
</evidence>
<reference evidence="1" key="1">
    <citation type="submission" date="2022-08" db="EMBL/GenBank/DDBJ databases">
        <authorList>
            <person name="Gutierrez-Valencia J."/>
        </authorList>
    </citation>
    <scope>NUCLEOTIDE SEQUENCE</scope>
</reference>